<name>A0A7C8K3M5_ORBOL</name>
<sequence>MLHSVLKLSMPSDPERNLAIYRGWDSGCEQLATNTRQQTGYWLKDEQAREQARELEEPGTGAKRVGQPMEDSQHDEARIMPAYL</sequence>
<feature type="region of interest" description="Disordered" evidence="1">
    <location>
        <begin position="49"/>
        <end position="84"/>
    </location>
</feature>
<gene>
    <name evidence="2" type="ORF">TWF788_003157</name>
</gene>
<dbReference type="AlphaFoldDB" id="A0A7C8K3M5"/>
<accession>A0A7C8K3M5</accession>
<dbReference type="EMBL" id="JAABOE010000166">
    <property type="protein sequence ID" value="KAF3160373.1"/>
    <property type="molecule type" value="Genomic_DNA"/>
</dbReference>
<organism evidence="2 3">
    <name type="scientific">Orbilia oligospora</name>
    <name type="common">Nematode-trapping fungus</name>
    <name type="synonym">Arthrobotrys oligospora</name>
    <dbReference type="NCBI Taxonomy" id="2813651"/>
    <lineage>
        <taxon>Eukaryota</taxon>
        <taxon>Fungi</taxon>
        <taxon>Dikarya</taxon>
        <taxon>Ascomycota</taxon>
        <taxon>Pezizomycotina</taxon>
        <taxon>Orbiliomycetes</taxon>
        <taxon>Orbiliales</taxon>
        <taxon>Orbiliaceae</taxon>
        <taxon>Orbilia</taxon>
    </lineage>
</organism>
<evidence type="ECO:0000313" key="2">
    <source>
        <dbReference type="EMBL" id="KAF3160373.1"/>
    </source>
</evidence>
<reference evidence="2 3" key="1">
    <citation type="submission" date="2019-06" db="EMBL/GenBank/DDBJ databases">
        <authorList>
            <person name="Palmer J.M."/>
        </authorList>
    </citation>
    <scope>NUCLEOTIDE SEQUENCE [LARGE SCALE GENOMIC DNA]</scope>
    <source>
        <strain evidence="2 3">TWF788</strain>
    </source>
</reference>
<evidence type="ECO:0000313" key="3">
    <source>
        <dbReference type="Proteomes" id="UP000479691"/>
    </source>
</evidence>
<proteinExistence type="predicted"/>
<protein>
    <submittedName>
        <fullName evidence="2">Uncharacterized protein</fullName>
    </submittedName>
</protein>
<evidence type="ECO:0000256" key="1">
    <source>
        <dbReference type="SAM" id="MobiDB-lite"/>
    </source>
</evidence>
<dbReference type="Proteomes" id="UP000479691">
    <property type="component" value="Unassembled WGS sequence"/>
</dbReference>
<comment type="caution">
    <text evidence="2">The sequence shown here is derived from an EMBL/GenBank/DDBJ whole genome shotgun (WGS) entry which is preliminary data.</text>
</comment>